<feature type="transmembrane region" description="Helical" evidence="1">
    <location>
        <begin position="87"/>
        <end position="112"/>
    </location>
</feature>
<dbReference type="Proteomes" id="UP000300764">
    <property type="component" value="Segment"/>
</dbReference>
<name>A0A482N050_9CAUD</name>
<proteinExistence type="predicted"/>
<sequence>MKPLFSKIFPTLLFILTFVSLVSGYVDIGIPPFDGLGVAIIYVNIAVLVLASAFLLFTLAEGGKSILGQEKILGGKASYAWRNAKSAIIFITAALSGHVLAAVLFAIAIVIYRGFEYTARLEYKKLTTVSGNDK</sequence>
<evidence type="ECO:0000313" key="3">
    <source>
        <dbReference type="Proteomes" id="UP000300764"/>
    </source>
</evidence>
<keyword evidence="1" id="KW-0472">Membrane</keyword>
<gene>
    <name evidence="2" type="ORF">KWBSE43_00041</name>
</gene>
<evidence type="ECO:0000256" key="1">
    <source>
        <dbReference type="SAM" id="Phobius"/>
    </source>
</evidence>
<keyword evidence="3" id="KW-1185">Reference proteome</keyword>
<organism evidence="2 3">
    <name type="scientific">Escherichia phage vB_EcoM_KWBSE43-6</name>
    <dbReference type="NCBI Taxonomy" id="2508194"/>
    <lineage>
        <taxon>Viruses</taxon>
        <taxon>Duplodnaviria</taxon>
        <taxon>Heunggongvirae</taxon>
        <taxon>Uroviricota</taxon>
        <taxon>Caudoviricetes</taxon>
        <taxon>Pantevenvirales</taxon>
        <taxon>Ackermannviridae</taxon>
        <taxon>Taipeivirus</taxon>
        <taxon>Taipeivirus KWBSE436</taxon>
    </lineage>
</organism>
<keyword evidence="1" id="KW-0812">Transmembrane</keyword>
<accession>A0A482N050</accession>
<feature type="transmembrane region" description="Helical" evidence="1">
    <location>
        <begin position="40"/>
        <end position="60"/>
    </location>
</feature>
<protein>
    <submittedName>
        <fullName evidence="2">Uncharacterized protein</fullName>
    </submittedName>
</protein>
<evidence type="ECO:0000313" key="2">
    <source>
        <dbReference type="EMBL" id="QBQ78869.1"/>
    </source>
</evidence>
<dbReference type="EMBL" id="MK373783">
    <property type="protein sequence ID" value="QBQ78869.1"/>
    <property type="molecule type" value="Genomic_DNA"/>
</dbReference>
<keyword evidence="1" id="KW-1133">Transmembrane helix</keyword>
<reference evidence="2 3" key="1">
    <citation type="submission" date="2019-01" db="EMBL/GenBank/DDBJ databases">
        <title>Still something new to discover - new insights into E. coli phage diversity and taxonomy.</title>
        <authorList>
            <person name="Korf I.H.E."/>
            <person name="Adriaennsens E."/>
            <person name="Dreiseikelmann B."/>
            <person name="Kropinski A."/>
            <person name="Nimtz M."/>
            <person name="Meier-Kolthoff J.P."/>
            <person name="Rohde M."/>
            <person name="van Raaij M."/>
            <person name="Wittmann J."/>
        </authorList>
    </citation>
    <scope>NUCLEOTIDE SEQUENCE [LARGE SCALE GENOMIC DNA]</scope>
</reference>